<dbReference type="OrthoDB" id="10006023at2759"/>
<feature type="compositionally biased region" description="Polar residues" evidence="9">
    <location>
        <begin position="97"/>
        <end position="108"/>
    </location>
</feature>
<keyword evidence="6 8" id="KW-0802">TPR repeat</keyword>
<evidence type="ECO:0000256" key="3">
    <source>
        <dbReference type="ARBA" id="ARBA00005348"/>
    </source>
</evidence>
<gene>
    <name evidence="10" type="ORF">CONCODRAFT_49597</name>
</gene>
<feature type="compositionally biased region" description="Polar residues" evidence="9">
    <location>
        <begin position="129"/>
        <end position="142"/>
    </location>
</feature>
<dbReference type="PROSITE" id="PS50005">
    <property type="entry name" value="TPR"/>
    <property type="match status" value="3"/>
</dbReference>
<feature type="repeat" description="TPR" evidence="8">
    <location>
        <begin position="542"/>
        <end position="575"/>
    </location>
</feature>
<dbReference type="OMA" id="NYRMKGP"/>
<dbReference type="GO" id="GO:0016560">
    <property type="term" value="P:protein import into peroxisome matrix, docking"/>
    <property type="evidence" value="ECO:0007669"/>
    <property type="project" value="TreeGrafter"/>
</dbReference>
<dbReference type="GO" id="GO:0005829">
    <property type="term" value="C:cytosol"/>
    <property type="evidence" value="ECO:0007669"/>
    <property type="project" value="TreeGrafter"/>
</dbReference>
<dbReference type="InterPro" id="IPR011990">
    <property type="entry name" value="TPR-like_helical_dom_sf"/>
</dbReference>
<reference evidence="10 11" key="1">
    <citation type="journal article" date="2015" name="Genome Biol. Evol.">
        <title>Phylogenomic analyses indicate that early fungi evolved digesting cell walls of algal ancestors of land plants.</title>
        <authorList>
            <person name="Chang Y."/>
            <person name="Wang S."/>
            <person name="Sekimoto S."/>
            <person name="Aerts A.L."/>
            <person name="Choi C."/>
            <person name="Clum A."/>
            <person name="LaButti K.M."/>
            <person name="Lindquist E.A."/>
            <person name="Yee Ngan C."/>
            <person name="Ohm R.A."/>
            <person name="Salamov A.A."/>
            <person name="Grigoriev I.V."/>
            <person name="Spatafora J.W."/>
            <person name="Berbee M.L."/>
        </authorList>
    </citation>
    <scope>NUCLEOTIDE SEQUENCE [LARGE SCALE GENOMIC DNA]</scope>
    <source>
        <strain evidence="10 11">NRRL 28638</strain>
    </source>
</reference>
<evidence type="ECO:0000313" key="11">
    <source>
        <dbReference type="Proteomes" id="UP000070444"/>
    </source>
</evidence>
<evidence type="ECO:0000256" key="2">
    <source>
        <dbReference type="ARBA" id="ARBA00004496"/>
    </source>
</evidence>
<feature type="repeat" description="TPR" evidence="8">
    <location>
        <begin position="405"/>
        <end position="438"/>
    </location>
</feature>
<dbReference type="STRING" id="796925.A0A137P6D2"/>
<dbReference type="PANTHER" id="PTHR10130">
    <property type="entry name" value="PEROXISOMAL TARGETING SIGNAL 1 RECEPTOR PEX5"/>
    <property type="match status" value="1"/>
</dbReference>
<feature type="region of interest" description="Disordered" evidence="9">
    <location>
        <begin position="97"/>
        <end position="158"/>
    </location>
</feature>
<keyword evidence="7" id="KW-0576">Peroxisome</keyword>
<sequence length="669" mass="75172">MSGLKDLVTGGGNCNPNDNALSQLLPQIHGSSALRENNFAGPSTSRQAEQDFRSHAISQDFHEMGPEHMGQAHLPHLHDSLHLEGLSRDMEHMQIGNHSQPHTISQRTEGSDFSSEFLSHHSESKQHHNSSPQMHQSPSWSQGPRPYAMSQPGPSMYHMNMMRSQMHTPPVMTSYQTPQQSTHNQLTNQDWDNQFDQAQSMAQPKQSDDLAIAAGQLIDGIDMSANPKLKDSVFLNTMQKIRDGEVKVEGNDLVQSDGQGMMDPKTADDWSQEYLKLQQNAKEGDELVEQLNPPKSTIAELTDDEFEKAFDFGNWVDKYGEEINSMTDDPQNIEWAQLARDWEKYSSQGEGYRADNPLYETYLFSTTNPFLSAPAPVIEQACQSQDLAEALLALEARVQQNPNDGQAWYKLGVRQQENEREPAAIASLRKALEIQPDLLEAHMALAVSYTNEGHKMEAFDSLQAWIHHHPTYGHLEKEIPTTTSDRYTQVFDLYIKSIQSNLHQGIDPNVQIGLGVLLNISEEYEKAVDCFKTALTVLPNDYMLWNKLGATYANSHEPNQAIEAYFNALELNPTFIRARYNLAVSSINLGQYYEAAEHLLAALALQVQDKSIPNPNGPGMSDLPHDVMSSSSSHVWDTLKMTLHMMNKPEMVPAADAHDLEAFRQMFTF</sequence>
<evidence type="ECO:0000256" key="1">
    <source>
        <dbReference type="ARBA" id="ARBA00004275"/>
    </source>
</evidence>
<evidence type="ECO:0000256" key="8">
    <source>
        <dbReference type="PROSITE-ProRule" id="PRU00339"/>
    </source>
</evidence>
<accession>A0A137P6D2</accession>
<keyword evidence="11" id="KW-1185">Reference proteome</keyword>
<dbReference type="AlphaFoldDB" id="A0A137P6D2"/>
<comment type="subcellular location">
    <subcellularLocation>
        <location evidence="2">Cytoplasm</location>
    </subcellularLocation>
    <subcellularLocation>
        <location evidence="1">Peroxisome</location>
    </subcellularLocation>
</comment>
<evidence type="ECO:0000313" key="10">
    <source>
        <dbReference type="EMBL" id="KXN70555.1"/>
    </source>
</evidence>
<dbReference type="Proteomes" id="UP000070444">
    <property type="component" value="Unassembled WGS sequence"/>
</dbReference>
<evidence type="ECO:0000256" key="9">
    <source>
        <dbReference type="SAM" id="MobiDB-lite"/>
    </source>
</evidence>
<dbReference type="Pfam" id="PF13181">
    <property type="entry name" value="TPR_8"/>
    <property type="match status" value="1"/>
</dbReference>
<dbReference type="SUPFAM" id="SSF48452">
    <property type="entry name" value="TPR-like"/>
    <property type="match status" value="1"/>
</dbReference>
<evidence type="ECO:0000256" key="6">
    <source>
        <dbReference type="ARBA" id="ARBA00022803"/>
    </source>
</evidence>
<dbReference type="InterPro" id="IPR024111">
    <property type="entry name" value="PEX5/PEX5L"/>
</dbReference>
<dbReference type="EMBL" id="KQ964499">
    <property type="protein sequence ID" value="KXN70555.1"/>
    <property type="molecule type" value="Genomic_DNA"/>
</dbReference>
<evidence type="ECO:0000256" key="5">
    <source>
        <dbReference type="ARBA" id="ARBA00022737"/>
    </source>
</evidence>
<feature type="repeat" description="TPR" evidence="8">
    <location>
        <begin position="508"/>
        <end position="541"/>
    </location>
</feature>
<dbReference type="GO" id="GO:0005052">
    <property type="term" value="F:peroxisome matrix targeting signal-1 binding"/>
    <property type="evidence" value="ECO:0007669"/>
    <property type="project" value="TreeGrafter"/>
</dbReference>
<organism evidence="10 11">
    <name type="scientific">Conidiobolus coronatus (strain ATCC 28846 / CBS 209.66 / NRRL 28638)</name>
    <name type="common">Delacroixia coronata</name>
    <dbReference type="NCBI Taxonomy" id="796925"/>
    <lineage>
        <taxon>Eukaryota</taxon>
        <taxon>Fungi</taxon>
        <taxon>Fungi incertae sedis</taxon>
        <taxon>Zoopagomycota</taxon>
        <taxon>Entomophthoromycotina</taxon>
        <taxon>Entomophthoromycetes</taxon>
        <taxon>Entomophthorales</taxon>
        <taxon>Ancylistaceae</taxon>
        <taxon>Conidiobolus</taxon>
    </lineage>
</organism>
<evidence type="ECO:0000256" key="4">
    <source>
        <dbReference type="ARBA" id="ARBA00022490"/>
    </source>
</evidence>
<dbReference type="GO" id="GO:0005778">
    <property type="term" value="C:peroxisomal membrane"/>
    <property type="evidence" value="ECO:0007669"/>
    <property type="project" value="TreeGrafter"/>
</dbReference>
<dbReference type="Gene3D" id="1.25.40.10">
    <property type="entry name" value="Tetratricopeptide repeat domain"/>
    <property type="match status" value="1"/>
</dbReference>
<dbReference type="SMART" id="SM00028">
    <property type="entry name" value="TPR"/>
    <property type="match status" value="5"/>
</dbReference>
<evidence type="ECO:0000256" key="7">
    <source>
        <dbReference type="ARBA" id="ARBA00023140"/>
    </source>
</evidence>
<name>A0A137P6D2_CONC2</name>
<dbReference type="PANTHER" id="PTHR10130:SF0">
    <property type="entry name" value="GH08708P"/>
    <property type="match status" value="1"/>
</dbReference>
<keyword evidence="4" id="KW-0963">Cytoplasm</keyword>
<keyword evidence="5" id="KW-0677">Repeat</keyword>
<dbReference type="InterPro" id="IPR019734">
    <property type="entry name" value="TPR_rpt"/>
</dbReference>
<proteinExistence type="inferred from homology"/>
<protein>
    <submittedName>
        <fullName evidence="10">TPR-like protein</fullName>
    </submittedName>
</protein>
<dbReference type="Pfam" id="PF00515">
    <property type="entry name" value="TPR_1"/>
    <property type="match status" value="1"/>
</dbReference>
<comment type="similarity">
    <text evidence="3">Belongs to the peroxisomal targeting signal receptor family.</text>
</comment>